<reference evidence="1 2" key="1">
    <citation type="submission" date="2023-07" db="EMBL/GenBank/DDBJ databases">
        <title>Genomic Encyclopedia of Type Strains, Phase IV (KMG-IV): sequencing the most valuable type-strain genomes for metagenomic binning, comparative biology and taxonomic classification.</title>
        <authorList>
            <person name="Goeker M."/>
        </authorList>
    </citation>
    <scope>NUCLEOTIDE SEQUENCE [LARGE SCALE GENOMIC DNA]</scope>
    <source>
        <strain evidence="1 2">DSM 19092</strain>
    </source>
</reference>
<keyword evidence="2" id="KW-1185">Reference proteome</keyword>
<dbReference type="InterPro" id="IPR051917">
    <property type="entry name" value="Transposase-Integrase"/>
</dbReference>
<dbReference type="PANTHER" id="PTHR10948:SF23">
    <property type="entry name" value="TRANSPOSASE INSI FOR INSERTION SEQUENCE ELEMENT IS30A-RELATED"/>
    <property type="match status" value="1"/>
</dbReference>
<dbReference type="Gene3D" id="3.30.420.10">
    <property type="entry name" value="Ribonuclease H-like superfamily/Ribonuclease H"/>
    <property type="match status" value="1"/>
</dbReference>
<dbReference type="EMBL" id="JAUSTR010000040">
    <property type="protein sequence ID" value="MDQ0164041.1"/>
    <property type="molecule type" value="Genomic_DNA"/>
</dbReference>
<dbReference type="RefSeq" id="WP_419152925.1">
    <property type="nucleotide sequence ID" value="NZ_JAUSTR010000040.1"/>
</dbReference>
<name>A0ABT9VSS6_9BACI</name>
<evidence type="ECO:0000313" key="1">
    <source>
        <dbReference type="EMBL" id="MDQ0164041.1"/>
    </source>
</evidence>
<dbReference type="Proteomes" id="UP001225646">
    <property type="component" value="Unassembled WGS sequence"/>
</dbReference>
<dbReference type="InterPro" id="IPR036397">
    <property type="entry name" value="RNaseH_sf"/>
</dbReference>
<gene>
    <name evidence="1" type="ORF">J2S06_003185</name>
</gene>
<dbReference type="NCBIfam" id="NF033563">
    <property type="entry name" value="transpos_IS30"/>
    <property type="match status" value="1"/>
</dbReference>
<proteinExistence type="predicted"/>
<dbReference type="PANTHER" id="PTHR10948">
    <property type="entry name" value="TRANSPOSASE"/>
    <property type="match status" value="1"/>
</dbReference>
<organism evidence="1 2">
    <name type="scientific">Aeribacillus alveayuensis</name>
    <dbReference type="NCBI Taxonomy" id="279215"/>
    <lineage>
        <taxon>Bacteria</taxon>
        <taxon>Bacillati</taxon>
        <taxon>Bacillota</taxon>
        <taxon>Bacilli</taxon>
        <taxon>Bacillales</taxon>
        <taxon>Bacillaceae</taxon>
        <taxon>Aeribacillus</taxon>
    </lineage>
</organism>
<dbReference type="InterPro" id="IPR053392">
    <property type="entry name" value="Transposase_IS30-like"/>
</dbReference>
<comment type="caution">
    <text evidence="1">The sequence shown here is derived from an EMBL/GenBank/DDBJ whole genome shotgun (WGS) entry which is preliminary data.</text>
</comment>
<dbReference type="InterPro" id="IPR012337">
    <property type="entry name" value="RNaseH-like_sf"/>
</dbReference>
<evidence type="ECO:0000313" key="2">
    <source>
        <dbReference type="Proteomes" id="UP001225646"/>
    </source>
</evidence>
<dbReference type="SUPFAM" id="SSF53098">
    <property type="entry name" value="Ribonuclease H-like"/>
    <property type="match status" value="1"/>
</dbReference>
<accession>A0ABT9VSS6</accession>
<protein>
    <submittedName>
        <fullName evidence="1">IS30 family transposase</fullName>
    </submittedName>
</protein>
<sequence>MAIIIRVNAKDAPSIREAVCDLKKKYGEQFTKIFKTITADNVYEFADLSKIVEKDETQIHFTHPYTSCERGTNERHNGLIRRFIPKGKAISAVSDQTISYVGTWCNQLPGEF</sequence>